<keyword evidence="2" id="KW-0808">Transferase</keyword>
<dbReference type="AlphaFoldDB" id="A0A073J683"/>
<dbReference type="InterPro" id="IPR002654">
    <property type="entry name" value="Glyco_trans_25"/>
</dbReference>
<dbReference type="GO" id="GO:0016740">
    <property type="term" value="F:transferase activity"/>
    <property type="evidence" value="ECO:0007669"/>
    <property type="project" value="UniProtKB-KW"/>
</dbReference>
<dbReference type="CDD" id="cd06532">
    <property type="entry name" value="Glyco_transf_25"/>
    <property type="match status" value="1"/>
</dbReference>
<dbReference type="Proteomes" id="UP000027746">
    <property type="component" value="Unassembled WGS sequence"/>
</dbReference>
<protein>
    <submittedName>
        <fullName evidence="2">Glycosyl transferase family 25</fullName>
    </submittedName>
</protein>
<feature type="domain" description="Glycosyl transferase family 25" evidence="1">
    <location>
        <begin position="2"/>
        <end position="103"/>
    </location>
</feature>
<keyword evidence="3" id="KW-1185">Reference proteome</keyword>
<dbReference type="OrthoDB" id="259382at2"/>
<accession>A0A073J683</accession>
<evidence type="ECO:0000313" key="3">
    <source>
        <dbReference type="Proteomes" id="UP000027746"/>
    </source>
</evidence>
<evidence type="ECO:0000313" key="2">
    <source>
        <dbReference type="EMBL" id="KEJ97315.1"/>
    </source>
</evidence>
<comment type="caution">
    <text evidence="2">The sequence shown here is derived from an EMBL/GenBank/DDBJ whole genome shotgun (WGS) entry which is preliminary data.</text>
</comment>
<dbReference type="EMBL" id="JAMD01000002">
    <property type="protein sequence ID" value="KEJ97315.1"/>
    <property type="molecule type" value="Genomic_DNA"/>
</dbReference>
<reference evidence="2 3" key="1">
    <citation type="submission" date="2014-01" db="EMBL/GenBank/DDBJ databases">
        <title>Sulfitobacter sp. H3 (MCCC 1A00686) Genome Sequencing.</title>
        <authorList>
            <person name="Lai Q."/>
            <person name="Hong Z."/>
        </authorList>
    </citation>
    <scope>NUCLEOTIDE SEQUENCE [LARGE SCALE GENOMIC DNA]</scope>
    <source>
        <strain evidence="2 3">H3</strain>
    </source>
</reference>
<dbReference type="GeneID" id="68871656"/>
<name>A0A073J683_9RHOB</name>
<dbReference type="Pfam" id="PF01755">
    <property type="entry name" value="Glyco_transf_25"/>
    <property type="match status" value="1"/>
</dbReference>
<sequence length="233" mass="25795">MHSLIVHMSSATRRRANVEVLLQTLPDAQVIEAVRGADAGVTPANGDIHQPHYPFPIGAGEVGCFLSHRACWQRIVDEDWEYALIAEDDLALDTSHWPHVQALIAGHATADSFIRIPAKDRETAAKVEASDGPCTLMLPRVIGLQTVFQVVGRNAAVRLLAVTDVLDRPVDTFLQMHWVHGQRVHTILPNGVRELTADLGGSTIQKKTRTSGKLMREINRWRYRRAVAAQPQT</sequence>
<proteinExistence type="predicted"/>
<organism evidence="2 3">
    <name type="scientific">Pseudosulfitobacter pseudonitzschiae</name>
    <dbReference type="NCBI Taxonomy" id="1402135"/>
    <lineage>
        <taxon>Bacteria</taxon>
        <taxon>Pseudomonadati</taxon>
        <taxon>Pseudomonadota</taxon>
        <taxon>Alphaproteobacteria</taxon>
        <taxon>Rhodobacterales</taxon>
        <taxon>Roseobacteraceae</taxon>
        <taxon>Pseudosulfitobacter</taxon>
    </lineage>
</organism>
<gene>
    <name evidence="2" type="ORF">SUH3_11100</name>
</gene>
<dbReference type="RefSeq" id="WP_037923188.1">
    <property type="nucleotide sequence ID" value="NZ_CP054599.1"/>
</dbReference>
<evidence type="ECO:0000259" key="1">
    <source>
        <dbReference type="Pfam" id="PF01755"/>
    </source>
</evidence>